<evidence type="ECO:0000313" key="1">
    <source>
        <dbReference type="EMBL" id="KUF18432.1"/>
    </source>
</evidence>
<comment type="caution">
    <text evidence="1">The sequence shown here is derived from an EMBL/GenBank/DDBJ whole genome shotgun (WGS) entry which is preliminary data.</text>
</comment>
<evidence type="ECO:0000313" key="2">
    <source>
        <dbReference type="Proteomes" id="UP000054804"/>
    </source>
</evidence>
<dbReference type="STRING" id="1765722.AT728_18975"/>
<protein>
    <submittedName>
        <fullName evidence="1">Uncharacterized protein</fullName>
    </submittedName>
</protein>
<gene>
    <name evidence="1" type="ORF">AT728_18975</name>
</gene>
<keyword evidence="2" id="KW-1185">Reference proteome</keyword>
<dbReference type="AlphaFoldDB" id="A0A0W7X6K6"/>
<dbReference type="RefSeq" id="WP_058847341.1">
    <property type="nucleotide sequence ID" value="NZ_LOCL01000030.1"/>
</dbReference>
<dbReference type="Proteomes" id="UP000054804">
    <property type="component" value="Unassembled WGS sequence"/>
</dbReference>
<reference evidence="1 2" key="1">
    <citation type="submission" date="2015-12" db="EMBL/GenBank/DDBJ databases">
        <title>Draft genome sequence of Streptomyces silvensis ATCC 53525, a producer of novel hormone antagonists.</title>
        <authorList>
            <person name="Johnston C.W."/>
            <person name="Li Y."/>
            <person name="Magarvey N.A."/>
        </authorList>
    </citation>
    <scope>NUCLEOTIDE SEQUENCE [LARGE SCALE GENOMIC DNA]</scope>
    <source>
        <strain evidence="1 2">ATCC 53525</strain>
    </source>
</reference>
<proteinExistence type="predicted"/>
<dbReference type="OrthoDB" id="4254164at2"/>
<dbReference type="EMBL" id="LOCL01000030">
    <property type="protein sequence ID" value="KUF18432.1"/>
    <property type="molecule type" value="Genomic_DNA"/>
</dbReference>
<name>A0A0W7X6K6_9ACTN</name>
<organism evidence="1 2">
    <name type="scientific">Streptomyces silvensis</name>
    <dbReference type="NCBI Taxonomy" id="1765722"/>
    <lineage>
        <taxon>Bacteria</taxon>
        <taxon>Bacillati</taxon>
        <taxon>Actinomycetota</taxon>
        <taxon>Actinomycetes</taxon>
        <taxon>Kitasatosporales</taxon>
        <taxon>Streptomycetaceae</taxon>
        <taxon>Streptomyces</taxon>
    </lineage>
</organism>
<sequence>MPQMIISTSAGPITVDAAEPVPGLHVYEIPAHVSPMSSYRWILAHHEGAAMASFATESAATAAAVVIAPLADWTRNAMTTANQIGPGGTKGFVALLRNTGGQHPNA</sequence>
<accession>A0A0W7X6K6</accession>